<dbReference type="PANTHER" id="PTHR31318:SF2">
    <property type="entry name" value="PECTIN LYASE-LIKE FAMILY PROTEIN-RELATED"/>
    <property type="match status" value="1"/>
</dbReference>
<protein>
    <submittedName>
        <fullName evidence="2">Uncharacterized protein</fullName>
    </submittedName>
</protein>
<reference evidence="3" key="1">
    <citation type="journal article" date="2011" name="Genome Biol.">
        <title>Comparative genomics of the social amoebae Dictyostelium discoideum and Dictyostelium purpureum.</title>
        <authorList>
            <consortium name="US DOE Joint Genome Institute (JGI-PGF)"/>
            <person name="Sucgang R."/>
            <person name="Kuo A."/>
            <person name="Tian X."/>
            <person name="Salerno W."/>
            <person name="Parikh A."/>
            <person name="Feasley C.L."/>
            <person name="Dalin E."/>
            <person name="Tu H."/>
            <person name="Huang E."/>
            <person name="Barry K."/>
            <person name="Lindquist E."/>
            <person name="Shapiro H."/>
            <person name="Bruce D."/>
            <person name="Schmutz J."/>
            <person name="Salamov A."/>
            <person name="Fey P."/>
            <person name="Gaudet P."/>
            <person name="Anjard C."/>
            <person name="Babu M.M."/>
            <person name="Basu S."/>
            <person name="Bushmanova Y."/>
            <person name="van der Wel H."/>
            <person name="Katoh-Kurasawa M."/>
            <person name="Dinh C."/>
            <person name="Coutinho P.M."/>
            <person name="Saito T."/>
            <person name="Elias M."/>
            <person name="Schaap P."/>
            <person name="Kay R.R."/>
            <person name="Henrissat B."/>
            <person name="Eichinger L."/>
            <person name="Rivero F."/>
            <person name="Putnam N.H."/>
            <person name="West C.M."/>
            <person name="Loomis W.F."/>
            <person name="Chisholm R.L."/>
            <person name="Shaulsky G."/>
            <person name="Strassmann J.E."/>
            <person name="Queller D.C."/>
            <person name="Kuspa A."/>
            <person name="Grigoriev I.V."/>
        </authorList>
    </citation>
    <scope>NUCLEOTIDE SEQUENCE [LARGE SCALE GENOMIC DNA]</scope>
    <source>
        <strain evidence="3">QSDP1</strain>
    </source>
</reference>
<dbReference type="Proteomes" id="UP000001064">
    <property type="component" value="Unassembled WGS sequence"/>
</dbReference>
<keyword evidence="1" id="KW-0472">Membrane</keyword>
<feature type="transmembrane region" description="Helical" evidence="1">
    <location>
        <begin position="7"/>
        <end position="30"/>
    </location>
</feature>
<proteinExistence type="predicted"/>
<dbReference type="RefSeq" id="XP_003290480.1">
    <property type="nucleotide sequence ID" value="XM_003290432.1"/>
</dbReference>
<organism evidence="2 3">
    <name type="scientific">Dictyostelium purpureum</name>
    <name type="common">Slime mold</name>
    <dbReference type="NCBI Taxonomy" id="5786"/>
    <lineage>
        <taxon>Eukaryota</taxon>
        <taxon>Amoebozoa</taxon>
        <taxon>Evosea</taxon>
        <taxon>Eumycetozoa</taxon>
        <taxon>Dictyostelia</taxon>
        <taxon>Dictyosteliales</taxon>
        <taxon>Dictyosteliaceae</taxon>
        <taxon>Dictyostelium</taxon>
    </lineage>
</organism>
<evidence type="ECO:0000256" key="1">
    <source>
        <dbReference type="SAM" id="Phobius"/>
    </source>
</evidence>
<evidence type="ECO:0000313" key="3">
    <source>
        <dbReference type="Proteomes" id="UP000001064"/>
    </source>
</evidence>
<dbReference type="KEGG" id="dpp:DICPUDRAFT_81206"/>
<dbReference type="VEuPathDB" id="AmoebaDB:DICPUDRAFT_81206"/>
<keyword evidence="1" id="KW-1133">Transmembrane helix</keyword>
<dbReference type="PANTHER" id="PTHR31318">
    <property type="entry name" value="EXPRESSED PROTEIN-RELATED"/>
    <property type="match status" value="1"/>
</dbReference>
<name>F0ZST4_DICPU</name>
<dbReference type="AlphaFoldDB" id="F0ZST4"/>
<dbReference type="InParanoid" id="F0ZST4"/>
<dbReference type="GeneID" id="10507876"/>
<keyword evidence="3" id="KW-1185">Reference proteome</keyword>
<accession>F0ZST4</accession>
<keyword evidence="1" id="KW-0812">Transmembrane</keyword>
<dbReference type="EMBL" id="GL871163">
    <property type="protein sequence ID" value="EGC33010.1"/>
    <property type="molecule type" value="Genomic_DNA"/>
</dbReference>
<sequence>MYSNNKNLIIIGFIYLISFIYICNGLDIIIDLESSNSDPVCGGALTASGTLPPCESFSQAGDRIRSIVAADPGYNYDAEVLNIYVLNSGESIIQVNDQTQYFGKIDYFKSILISVAESSTPSEPVRFVSKIQINGNGNQDQVFITINNKSGKQHVNDLILKIQGFIFNDFDTLVVIDDYNVDLQLEEVQFSKLSKISGSQSGQDPDSNEDDFIVGSKSVSIIGCKFRDGERVNVLKSNCPGNVVIKGTTFDYGGSTFRFYNSSSLYIQDAVYTFSSQSEFQNAIFECNHVSLINIKRGDITNSNSQYRSLLNVIENDKSADTNYIIDSVTYNQENGGSQSGTFMFGLNHEGTFDFKMNNSHITHNSDPRDVSYLVYISTSQKNPNTVTMENNNSTFFYNSLVFSGGKTDIKILKNIFSAENVVNGGGSNTIDTDFVPGEYSSEASQNSIWSYSFVILSSLILLIKSL</sequence>
<gene>
    <name evidence="2" type="ORF">DICPUDRAFT_81206</name>
</gene>
<evidence type="ECO:0000313" key="2">
    <source>
        <dbReference type="EMBL" id="EGC33010.1"/>
    </source>
</evidence>